<evidence type="ECO:0000259" key="13">
    <source>
        <dbReference type="SMART" id="SM00387"/>
    </source>
</evidence>
<organism evidence="14 15">
    <name type="scientific">Blautia producta</name>
    <dbReference type="NCBI Taxonomy" id="33035"/>
    <lineage>
        <taxon>Bacteria</taxon>
        <taxon>Bacillati</taxon>
        <taxon>Bacillota</taxon>
        <taxon>Clostridia</taxon>
        <taxon>Lachnospirales</taxon>
        <taxon>Lachnospiraceae</taxon>
        <taxon>Blautia</taxon>
    </lineage>
</organism>
<evidence type="ECO:0000256" key="11">
    <source>
        <dbReference type="ARBA" id="ARBA00023136"/>
    </source>
</evidence>
<keyword evidence="11 12" id="KW-0472">Membrane</keyword>
<dbReference type="InterPro" id="IPR003594">
    <property type="entry name" value="HATPase_dom"/>
</dbReference>
<dbReference type="Proteomes" id="UP001325248">
    <property type="component" value="Chromosome"/>
</dbReference>
<keyword evidence="10" id="KW-0902">Two-component regulatory system</keyword>
<keyword evidence="15" id="KW-1185">Reference proteome</keyword>
<evidence type="ECO:0000256" key="8">
    <source>
        <dbReference type="ARBA" id="ARBA00022840"/>
    </source>
</evidence>
<evidence type="ECO:0000256" key="10">
    <source>
        <dbReference type="ARBA" id="ARBA00023012"/>
    </source>
</evidence>
<evidence type="ECO:0000256" key="12">
    <source>
        <dbReference type="SAM" id="Phobius"/>
    </source>
</evidence>
<dbReference type="PANTHER" id="PTHR34220">
    <property type="entry name" value="SENSOR HISTIDINE KINASE YPDA"/>
    <property type="match status" value="1"/>
</dbReference>
<dbReference type="PANTHER" id="PTHR34220:SF11">
    <property type="entry name" value="SENSOR PROTEIN KINASE HPTS"/>
    <property type="match status" value="1"/>
</dbReference>
<evidence type="ECO:0000256" key="7">
    <source>
        <dbReference type="ARBA" id="ARBA00022777"/>
    </source>
</evidence>
<proteinExistence type="predicted"/>
<keyword evidence="3" id="KW-0597">Phosphoprotein</keyword>
<feature type="domain" description="Histidine kinase/HSP90-like ATPase" evidence="13">
    <location>
        <begin position="482"/>
        <end position="592"/>
    </location>
</feature>
<dbReference type="Gene3D" id="6.10.340.10">
    <property type="match status" value="1"/>
</dbReference>
<dbReference type="InterPro" id="IPR010559">
    <property type="entry name" value="Sig_transdc_His_kin_internal"/>
</dbReference>
<dbReference type="EMBL" id="CP136422">
    <property type="protein sequence ID" value="WPX72565.1"/>
    <property type="molecule type" value="Genomic_DNA"/>
</dbReference>
<evidence type="ECO:0000256" key="1">
    <source>
        <dbReference type="ARBA" id="ARBA00004651"/>
    </source>
</evidence>
<keyword evidence="2" id="KW-1003">Cell membrane</keyword>
<keyword evidence="6" id="KW-0547">Nucleotide-binding</keyword>
<keyword evidence="9 12" id="KW-1133">Transmembrane helix</keyword>
<dbReference type="InterPro" id="IPR050640">
    <property type="entry name" value="Bact_2-comp_sensor_kinase"/>
</dbReference>
<gene>
    <name evidence="14" type="ORF">BLCOC_09050</name>
</gene>
<evidence type="ECO:0000256" key="6">
    <source>
        <dbReference type="ARBA" id="ARBA00022741"/>
    </source>
</evidence>
<dbReference type="Pfam" id="PF06580">
    <property type="entry name" value="His_kinase"/>
    <property type="match status" value="1"/>
</dbReference>
<evidence type="ECO:0000256" key="4">
    <source>
        <dbReference type="ARBA" id="ARBA00022679"/>
    </source>
</evidence>
<accession>A0ABZ0U5T1</accession>
<keyword evidence="4" id="KW-0808">Transferase</keyword>
<evidence type="ECO:0000256" key="2">
    <source>
        <dbReference type="ARBA" id="ARBA00022475"/>
    </source>
</evidence>
<evidence type="ECO:0000256" key="3">
    <source>
        <dbReference type="ARBA" id="ARBA00022553"/>
    </source>
</evidence>
<dbReference type="SUPFAM" id="SSF55874">
    <property type="entry name" value="ATPase domain of HSP90 chaperone/DNA topoisomerase II/histidine kinase"/>
    <property type="match status" value="1"/>
</dbReference>
<reference evidence="14" key="1">
    <citation type="submission" date="2023-10" db="EMBL/GenBank/DDBJ databases">
        <title>Genome sequence of Blautia coccoides DSM 935.</title>
        <authorList>
            <person name="Boeer T."/>
            <person name="Bengelsdorf F.R."/>
            <person name="Daniel R."/>
            <person name="Poehlein A."/>
        </authorList>
    </citation>
    <scope>NUCLEOTIDE SEQUENCE [LARGE SCALE GENOMIC DNA]</scope>
    <source>
        <strain evidence="14">DSM 935</strain>
    </source>
</reference>
<dbReference type="InterPro" id="IPR036890">
    <property type="entry name" value="HATPase_C_sf"/>
</dbReference>
<evidence type="ECO:0000313" key="14">
    <source>
        <dbReference type="EMBL" id="WPX72565.1"/>
    </source>
</evidence>
<dbReference type="Gene3D" id="3.30.565.10">
    <property type="entry name" value="Histidine kinase-like ATPase, C-terminal domain"/>
    <property type="match status" value="1"/>
</dbReference>
<keyword evidence="7" id="KW-0418">Kinase</keyword>
<evidence type="ECO:0000256" key="5">
    <source>
        <dbReference type="ARBA" id="ARBA00022692"/>
    </source>
</evidence>
<feature type="transmembrane region" description="Helical" evidence="12">
    <location>
        <begin position="298"/>
        <end position="322"/>
    </location>
</feature>
<protein>
    <recommendedName>
        <fullName evidence="13">Histidine kinase/HSP90-like ATPase domain-containing protein</fullName>
    </recommendedName>
</protein>
<dbReference type="Pfam" id="PF02518">
    <property type="entry name" value="HATPase_c"/>
    <property type="match status" value="1"/>
</dbReference>
<sequence length="603" mass="70000">MRNMSVRLRMFFSYSILLISALMVTVIGSQNMMHRVFRETVLQSYRRELVYIMNRLQIQLDHVKDYQKSIALDTVVMEILADNPQAPENELDFYNMNRTLRSRVIPIIGTNRYIYQYIFVTLDGTFLSFRDESFPALVEDVLGRDYFAVNNAERKLILDGPYEMNGVNGERLQFFVLSKQVVDLMTLDPLGYIAFIIEEDLFSDVFEKNLPYEMQVEFYLLSEKQQVLSSSDKETIGSDFMAGQNLTGDEVRQLQEEGSCEVTEGQDTLLYSLMKMEDSQWSVVYVTSMDTLLRSQGMVFHMTMTIGMIACVISLCIAFSIANRITEPIGALSKKMLNYHTMKRAGEDNTKFSSNEIQNLYYAFDQMLENSEKMTQQIYQDQEEKSNYQFQLIQSQIKPHFLYNTLEMIKSLVDCHMYEEAGEAVMAMSQFYRLSLNWGNDISSVAQEIELSRKYLYIQRLRYAEYMDYTIKECEGMEKYCIPKLTLQPLLENSIYHGIKEIQGMGKIELSISETEDSLIFLVWDNGAGISPEVLKKLRDSLKSTDKKKESSFGLYSINRRIQLFFGPEYGLEIESEQSVYTRIIMTIPKIKSNDFQKGVRGL</sequence>
<evidence type="ECO:0000256" key="9">
    <source>
        <dbReference type="ARBA" id="ARBA00022989"/>
    </source>
</evidence>
<keyword evidence="8" id="KW-0067">ATP-binding</keyword>
<name>A0ABZ0U5T1_9FIRM</name>
<comment type="subcellular location">
    <subcellularLocation>
        <location evidence="1">Cell membrane</location>
        <topology evidence="1">Multi-pass membrane protein</topology>
    </subcellularLocation>
</comment>
<dbReference type="SMART" id="SM00387">
    <property type="entry name" value="HATPase_c"/>
    <property type="match status" value="1"/>
</dbReference>
<evidence type="ECO:0000313" key="15">
    <source>
        <dbReference type="Proteomes" id="UP001325248"/>
    </source>
</evidence>
<keyword evidence="5 12" id="KW-0812">Transmembrane</keyword>